<sequence length="60" mass="6533">MDETTIQELRELAEQNGIDPDQLLAIGETDGLDPELRRAVADILGDVTLFGQALDGLDHD</sequence>
<dbReference type="SMR" id="F0JGE4"/>
<proteinExistence type="predicted"/>
<evidence type="ECO:0000313" key="1">
    <source>
        <dbReference type="EMBL" id="EGB15061.1"/>
    </source>
</evidence>
<protein>
    <submittedName>
        <fullName evidence="1">Fructose 1,6-bisphosphatase II</fullName>
    </submittedName>
</protein>
<keyword evidence="2" id="KW-1185">Reference proteome</keyword>
<dbReference type="OrthoDB" id="5465393at2"/>
<dbReference type="STRING" id="641491.DND132_1855"/>
<reference evidence="1 2" key="1">
    <citation type="journal article" date="2011" name="J. Bacteriol.">
        <title>Genome sequence of the mercury-methylating strain Desulfovibrio desulfuricans ND132.</title>
        <authorList>
            <person name="Brown S.D."/>
            <person name="Gilmour C.C."/>
            <person name="Kucken A.M."/>
            <person name="Wall J.D."/>
            <person name="Elias D.A."/>
            <person name="Brandt C.C."/>
            <person name="Podar M."/>
            <person name="Chertkov O."/>
            <person name="Held B."/>
            <person name="Bruce D.C."/>
            <person name="Detter J.C."/>
            <person name="Tapia R."/>
            <person name="Han C.S."/>
            <person name="Goodwin L.A."/>
            <person name="Cheng J.F."/>
            <person name="Pitluck S."/>
            <person name="Woyke T."/>
            <person name="Mikhailova N."/>
            <person name="Ivanova N.N."/>
            <person name="Han J."/>
            <person name="Lucas S."/>
            <person name="Lapidus A.L."/>
            <person name="Land M.L."/>
            <person name="Hauser L.J."/>
            <person name="Palumbo A.V."/>
        </authorList>
    </citation>
    <scope>NUCLEOTIDE SEQUENCE [LARGE SCALE GENOMIC DNA]</scope>
    <source>
        <strain evidence="1 2">ND132</strain>
    </source>
</reference>
<accession>F0JGE4</accession>
<evidence type="ECO:0000313" key="2">
    <source>
        <dbReference type="Proteomes" id="UP000007845"/>
    </source>
</evidence>
<dbReference type="HOGENOM" id="CLU_2933807_0_0_7"/>
<dbReference type="Proteomes" id="UP000007845">
    <property type="component" value="Chromosome"/>
</dbReference>
<gene>
    <name evidence="1" type="ORF">DND132_1855</name>
</gene>
<organism evidence="1 2">
    <name type="scientific">Pseudodesulfovibrio mercurii</name>
    <dbReference type="NCBI Taxonomy" id="641491"/>
    <lineage>
        <taxon>Bacteria</taxon>
        <taxon>Pseudomonadati</taxon>
        <taxon>Thermodesulfobacteriota</taxon>
        <taxon>Desulfovibrionia</taxon>
        <taxon>Desulfovibrionales</taxon>
        <taxon>Desulfovibrionaceae</taxon>
    </lineage>
</organism>
<dbReference type="EMBL" id="CP003220">
    <property type="protein sequence ID" value="EGB15061.1"/>
    <property type="molecule type" value="Genomic_DNA"/>
</dbReference>
<dbReference type="KEGG" id="ddn:DND132_1855"/>
<name>F0JGE4_9BACT</name>
<dbReference type="RefSeq" id="WP_014322488.1">
    <property type="nucleotide sequence ID" value="NC_016803.1"/>
</dbReference>
<dbReference type="AlphaFoldDB" id="F0JGE4"/>